<dbReference type="RefSeq" id="WP_043670880.1">
    <property type="nucleotide sequence ID" value="NZ_BDCI01000017.1"/>
</dbReference>
<feature type="transmembrane region" description="Helical" evidence="1">
    <location>
        <begin position="178"/>
        <end position="200"/>
    </location>
</feature>
<reference evidence="2 3" key="1">
    <citation type="journal article" date="2014" name="Int. J. Syst. Evol. Microbiol.">
        <title>Nocardia vulneris sp. nov., isolated from wounds of human patients in North America.</title>
        <authorList>
            <person name="Lasker B.A."/>
            <person name="Bell M."/>
            <person name="Klenk H.P."/>
            <person name="Sproer C."/>
            <person name="Schumann C."/>
            <person name="Schumann P."/>
            <person name="Brown J.M."/>
        </authorList>
    </citation>
    <scope>NUCLEOTIDE SEQUENCE [LARGE SCALE GENOMIC DNA]</scope>
    <source>
        <strain evidence="2 3">W9851</strain>
    </source>
</reference>
<feature type="transmembrane region" description="Helical" evidence="1">
    <location>
        <begin position="7"/>
        <end position="25"/>
    </location>
</feature>
<dbReference type="InterPro" id="IPR025333">
    <property type="entry name" value="DUF4239"/>
</dbReference>
<name>A0ABR4ZF85_9NOCA</name>
<organism evidence="2 3">
    <name type="scientific">Nocardia vulneris</name>
    <dbReference type="NCBI Taxonomy" id="1141657"/>
    <lineage>
        <taxon>Bacteria</taxon>
        <taxon>Bacillati</taxon>
        <taxon>Actinomycetota</taxon>
        <taxon>Actinomycetes</taxon>
        <taxon>Mycobacteriales</taxon>
        <taxon>Nocardiaceae</taxon>
        <taxon>Nocardia</taxon>
    </lineage>
</organism>
<feature type="transmembrane region" description="Helical" evidence="1">
    <location>
        <begin position="206"/>
        <end position="225"/>
    </location>
</feature>
<sequence length="253" mass="27283">MIEEIGVPLAVGVIAVLVFVVGARLRALVWRKPENGDSGSVTLELISTLFMAVAAFVVVICWQQFDNAHNHTVAESKSLVDVYSAAHAMPEPAHSEIQGLVREYTEQVVTTEWAVMDRDRRLDQGTQDILDTLRDTVLAVQSEDTAVTDQREIALAALDAAGQARHDRALDAQLGMPGFLYGALWFGTILLLCSSVLAGVEVSARSVAMTALLGVVIGAAILAIYRLDRPFAGGNVVSKDAFELALARFQHIT</sequence>
<keyword evidence="3" id="KW-1185">Reference proteome</keyword>
<evidence type="ECO:0000313" key="3">
    <source>
        <dbReference type="Proteomes" id="UP000031364"/>
    </source>
</evidence>
<evidence type="ECO:0000256" key="1">
    <source>
        <dbReference type="SAM" id="Phobius"/>
    </source>
</evidence>
<protein>
    <recommendedName>
        <fullName evidence="4">DUF4239 domain-containing protein</fullName>
    </recommendedName>
</protein>
<dbReference type="Proteomes" id="UP000031364">
    <property type="component" value="Unassembled WGS sequence"/>
</dbReference>
<proteinExistence type="predicted"/>
<comment type="caution">
    <text evidence="2">The sequence shown here is derived from an EMBL/GenBank/DDBJ whole genome shotgun (WGS) entry which is preliminary data.</text>
</comment>
<gene>
    <name evidence="2" type="ORF">FG87_16215</name>
</gene>
<keyword evidence="1" id="KW-1133">Transmembrane helix</keyword>
<keyword evidence="1" id="KW-0812">Transmembrane</keyword>
<dbReference type="EMBL" id="JNFP01000017">
    <property type="protein sequence ID" value="KIA63926.1"/>
    <property type="molecule type" value="Genomic_DNA"/>
</dbReference>
<keyword evidence="1" id="KW-0472">Membrane</keyword>
<evidence type="ECO:0008006" key="4">
    <source>
        <dbReference type="Google" id="ProtNLM"/>
    </source>
</evidence>
<feature type="transmembrane region" description="Helical" evidence="1">
    <location>
        <begin position="45"/>
        <end position="62"/>
    </location>
</feature>
<evidence type="ECO:0000313" key="2">
    <source>
        <dbReference type="EMBL" id="KIA63926.1"/>
    </source>
</evidence>
<accession>A0ABR4ZF85</accession>
<dbReference type="Pfam" id="PF14023">
    <property type="entry name" value="Bestrophin-like"/>
    <property type="match status" value="1"/>
</dbReference>